<dbReference type="EMBL" id="LGTC01000001">
    <property type="protein sequence ID" value="KNY25916.1"/>
    <property type="molecule type" value="Genomic_DNA"/>
</dbReference>
<dbReference type="STRING" id="398512.Bccel_1176"/>
<dbReference type="eggNOG" id="ENOG50317X5">
    <property type="taxonomic scope" value="Bacteria"/>
</dbReference>
<dbReference type="RefSeq" id="WP_036940681.1">
    <property type="nucleotide sequence ID" value="NZ_JQKC01000013.1"/>
</dbReference>
<proteinExistence type="predicted"/>
<comment type="caution">
    <text evidence="1">The sequence shown here is derived from an EMBL/GenBank/DDBJ whole genome shotgun (WGS) entry which is preliminary data.</text>
</comment>
<dbReference type="OrthoDB" id="6424161at2"/>
<reference evidence="2" key="1">
    <citation type="submission" date="2015-07" db="EMBL/GenBank/DDBJ databases">
        <title>Near-Complete Genome Sequence of the Cellulolytic Bacterium Bacteroides (Pseudobacteroides) cellulosolvens ATCC 35603.</title>
        <authorList>
            <person name="Dassa B."/>
            <person name="Utturkar S.M."/>
            <person name="Klingeman D.M."/>
            <person name="Hurt R.A."/>
            <person name="Keller M."/>
            <person name="Xu J."/>
            <person name="Reddy Y.H.K."/>
            <person name="Borovok I."/>
            <person name="Grinberg I.R."/>
            <person name="Lamed R."/>
            <person name="Zhivin O."/>
            <person name="Bayer E.A."/>
            <person name="Brown S.D."/>
        </authorList>
    </citation>
    <scope>NUCLEOTIDE SEQUENCE [LARGE SCALE GENOMIC DNA]</scope>
    <source>
        <strain evidence="2">DSM 2933</strain>
    </source>
</reference>
<name>A0A0L6JJ63_9FIRM</name>
<evidence type="ECO:0000313" key="1">
    <source>
        <dbReference type="EMBL" id="KNY25916.1"/>
    </source>
</evidence>
<gene>
    <name evidence="1" type="ORF">Bccel_1176</name>
</gene>
<dbReference type="Proteomes" id="UP000036923">
    <property type="component" value="Unassembled WGS sequence"/>
</dbReference>
<sequence>MVVQSNVGIGILWIAFFETANPFISIEITDNTIYAINNLKEKWSFNIDNPKEINIVMLMGEK</sequence>
<organism evidence="1 2">
    <name type="scientific">Pseudobacteroides cellulosolvens ATCC 35603 = DSM 2933</name>
    <dbReference type="NCBI Taxonomy" id="398512"/>
    <lineage>
        <taxon>Bacteria</taxon>
        <taxon>Bacillati</taxon>
        <taxon>Bacillota</taxon>
        <taxon>Clostridia</taxon>
        <taxon>Eubacteriales</taxon>
        <taxon>Oscillospiraceae</taxon>
        <taxon>Pseudobacteroides</taxon>
    </lineage>
</organism>
<protein>
    <submittedName>
        <fullName evidence="1">Uncharacterized protein</fullName>
    </submittedName>
</protein>
<dbReference type="AlphaFoldDB" id="A0A0L6JJ63"/>
<evidence type="ECO:0000313" key="2">
    <source>
        <dbReference type="Proteomes" id="UP000036923"/>
    </source>
</evidence>
<keyword evidence="2" id="KW-1185">Reference proteome</keyword>
<accession>A0A0L6JJ63</accession>